<feature type="domain" description="Methyltransferase type 11" evidence="1">
    <location>
        <begin position="46"/>
        <end position="134"/>
    </location>
</feature>
<sequence length="253" mass="27465">MTRPLNSEAVAACFGRAAQSYDGQAQLQQWVADRLLAGITPAEMWLDIGAGTGYATARLPAGTVLALDLALPMLKQGRALGRIRHPLCADLHRLPLRPGRLDGICANMALQWSQDLPATLRQLYDLLRPGGQLRFSVPVAGCFPQLAPLIHQGQLGCHQFSPSAQLAEDLAAAGFAQIRVETLRHTLYYDTPKALLGHFKATGANRHASGGHQGLRGRLWWEQVVASLEQHRTDAGIPLTWQTGLFTALRSGE</sequence>
<dbReference type="Proteomes" id="UP001501600">
    <property type="component" value="Unassembled WGS sequence"/>
</dbReference>
<name>A0ABP9SHW1_9GAMM</name>
<reference evidence="3" key="1">
    <citation type="journal article" date="2019" name="Int. J. Syst. Evol. Microbiol.">
        <title>The Global Catalogue of Microorganisms (GCM) 10K type strain sequencing project: providing services to taxonomists for standard genome sequencing and annotation.</title>
        <authorList>
            <consortium name="The Broad Institute Genomics Platform"/>
            <consortium name="The Broad Institute Genome Sequencing Center for Infectious Disease"/>
            <person name="Wu L."/>
            <person name="Ma J."/>
        </authorList>
    </citation>
    <scope>NUCLEOTIDE SEQUENCE [LARGE SCALE GENOMIC DNA]</scope>
    <source>
        <strain evidence="3">JCM 18720</strain>
    </source>
</reference>
<protein>
    <submittedName>
        <fullName evidence="2">Malonyl-ACP O-methyltransferase BioC</fullName>
    </submittedName>
</protein>
<dbReference type="PANTHER" id="PTHR43861">
    <property type="entry name" value="TRANS-ACONITATE 2-METHYLTRANSFERASE-RELATED"/>
    <property type="match status" value="1"/>
</dbReference>
<keyword evidence="3" id="KW-1185">Reference proteome</keyword>
<dbReference type="CDD" id="cd02440">
    <property type="entry name" value="AdoMet_MTases"/>
    <property type="match status" value="1"/>
</dbReference>
<comment type="caution">
    <text evidence="2">The sequence shown here is derived from an EMBL/GenBank/DDBJ whole genome shotgun (WGS) entry which is preliminary data.</text>
</comment>
<dbReference type="Gene3D" id="3.40.50.150">
    <property type="entry name" value="Vaccinia Virus protein VP39"/>
    <property type="match status" value="1"/>
</dbReference>
<dbReference type="SUPFAM" id="SSF53335">
    <property type="entry name" value="S-adenosyl-L-methionine-dependent methyltransferases"/>
    <property type="match status" value="1"/>
</dbReference>
<evidence type="ECO:0000259" key="1">
    <source>
        <dbReference type="Pfam" id="PF08241"/>
    </source>
</evidence>
<organism evidence="2 3">
    <name type="scientific">Ferrimonas gelatinilytica</name>
    <dbReference type="NCBI Taxonomy" id="1255257"/>
    <lineage>
        <taxon>Bacteria</taxon>
        <taxon>Pseudomonadati</taxon>
        <taxon>Pseudomonadota</taxon>
        <taxon>Gammaproteobacteria</taxon>
        <taxon>Alteromonadales</taxon>
        <taxon>Ferrimonadaceae</taxon>
        <taxon>Ferrimonas</taxon>
    </lineage>
</organism>
<dbReference type="Pfam" id="PF08241">
    <property type="entry name" value="Methyltransf_11"/>
    <property type="match status" value="1"/>
</dbReference>
<evidence type="ECO:0000313" key="3">
    <source>
        <dbReference type="Proteomes" id="UP001501600"/>
    </source>
</evidence>
<evidence type="ECO:0000313" key="2">
    <source>
        <dbReference type="EMBL" id="GAA5194957.1"/>
    </source>
</evidence>
<proteinExistence type="predicted"/>
<gene>
    <name evidence="2" type="primary">bioC</name>
    <name evidence="2" type="ORF">GCM10025772_29120</name>
</gene>
<accession>A0ABP9SHW1</accession>
<dbReference type="PANTHER" id="PTHR43861:SF1">
    <property type="entry name" value="TRANS-ACONITATE 2-METHYLTRANSFERASE"/>
    <property type="match status" value="1"/>
</dbReference>
<dbReference type="InterPro" id="IPR029063">
    <property type="entry name" value="SAM-dependent_MTases_sf"/>
</dbReference>
<dbReference type="InterPro" id="IPR013216">
    <property type="entry name" value="Methyltransf_11"/>
</dbReference>
<dbReference type="RefSeq" id="WP_345317904.1">
    <property type="nucleotide sequence ID" value="NZ_BAABLF010000030.1"/>
</dbReference>
<dbReference type="EMBL" id="BAABLF010000030">
    <property type="protein sequence ID" value="GAA5194957.1"/>
    <property type="molecule type" value="Genomic_DNA"/>
</dbReference>